<evidence type="ECO:0000313" key="3">
    <source>
        <dbReference type="Proteomes" id="UP001165740"/>
    </source>
</evidence>
<dbReference type="Proteomes" id="UP001165740">
    <property type="component" value="Chromosome 15"/>
</dbReference>
<feature type="signal peptide" evidence="1">
    <location>
        <begin position="1"/>
        <end position="24"/>
    </location>
</feature>
<dbReference type="Pfam" id="PF03067">
    <property type="entry name" value="LPMO_10"/>
    <property type="match status" value="1"/>
</dbReference>
<dbReference type="RefSeq" id="XP_055868679.1">
    <property type="nucleotide sequence ID" value="XM_056012704.1"/>
</dbReference>
<feature type="domain" description="Chitin-binding type-4" evidence="2">
    <location>
        <begin position="25"/>
        <end position="211"/>
    </location>
</feature>
<evidence type="ECO:0000313" key="5">
    <source>
        <dbReference type="RefSeq" id="XP_055868680.1"/>
    </source>
</evidence>
<dbReference type="GeneID" id="106060241"/>
<dbReference type="OrthoDB" id="64893at2759"/>
<dbReference type="AlphaFoldDB" id="A0A9W2Z1B3"/>
<evidence type="ECO:0000256" key="1">
    <source>
        <dbReference type="SAM" id="SignalP"/>
    </source>
</evidence>
<proteinExistence type="predicted"/>
<gene>
    <name evidence="4 5 6" type="primary">LOC106060241</name>
</gene>
<dbReference type="RefSeq" id="XP_055868680.1">
    <property type="nucleotide sequence ID" value="XM_056012705.1"/>
</dbReference>
<organism evidence="3 5">
    <name type="scientific">Biomphalaria glabrata</name>
    <name type="common">Bloodfluke planorb</name>
    <name type="synonym">Freshwater snail</name>
    <dbReference type="NCBI Taxonomy" id="6526"/>
    <lineage>
        <taxon>Eukaryota</taxon>
        <taxon>Metazoa</taxon>
        <taxon>Spiralia</taxon>
        <taxon>Lophotrochozoa</taxon>
        <taxon>Mollusca</taxon>
        <taxon>Gastropoda</taxon>
        <taxon>Heterobranchia</taxon>
        <taxon>Euthyneura</taxon>
        <taxon>Panpulmonata</taxon>
        <taxon>Hygrophila</taxon>
        <taxon>Lymnaeoidea</taxon>
        <taxon>Planorbidae</taxon>
        <taxon>Biomphalaria</taxon>
    </lineage>
</organism>
<evidence type="ECO:0000313" key="6">
    <source>
        <dbReference type="RefSeq" id="XP_055868681.1"/>
    </source>
</evidence>
<feature type="chain" id="PRO_5044702540" evidence="1">
    <location>
        <begin position="25"/>
        <end position="338"/>
    </location>
</feature>
<name>A0A9W2Z1B3_BIOGL</name>
<dbReference type="RefSeq" id="XP_055868681.1">
    <property type="nucleotide sequence ID" value="XM_056012706.1"/>
</dbReference>
<dbReference type="OMA" id="ETQEWQQ"/>
<accession>A0A9W2Z1B3</accession>
<sequence length="338" mass="36689">MKSFLITIQCISTCLLAMLPSGTGHGRLWDPPSRSTMWRQGFQTPANYQDNELNCGGFGYQVSKGYKCGVCGDPFEGERKNEEGGLYDTGIISRTYEQGQNVTIQIDLTANHKGFFEFKLCPKTINNERTTQECLDLYPLALADGSGTKYMIATSDSKMFQVNAVLPASLTCEHCVLQWRYHAGNSWGQNADGTGCIGCGYQEEFYGCADVRIVSRGTAIIPGVYPTYKVGVNVKNTVQVTKEPTVYETVYETSPTPENKGGAECQGVPGRGDLNNWCQINCKMGYCPASHCTCKSEVSSAIKSCTGAGAYANTPGMDGWCLVNCAAGYCPSTHCKCS</sequence>
<keyword evidence="1" id="KW-0732">Signal</keyword>
<evidence type="ECO:0000259" key="2">
    <source>
        <dbReference type="Pfam" id="PF03067"/>
    </source>
</evidence>
<protein>
    <submittedName>
        <fullName evidence="4 5">Uncharacterized protein LOC106060241</fullName>
    </submittedName>
</protein>
<keyword evidence="3" id="KW-1185">Reference proteome</keyword>
<dbReference type="InterPro" id="IPR004302">
    <property type="entry name" value="Cellulose/chitin-bd_N"/>
</dbReference>
<reference evidence="4 5" key="1">
    <citation type="submission" date="2025-04" db="UniProtKB">
        <authorList>
            <consortium name="RefSeq"/>
        </authorList>
    </citation>
    <scope>IDENTIFICATION</scope>
</reference>
<evidence type="ECO:0000313" key="4">
    <source>
        <dbReference type="RefSeq" id="XP_055868679.1"/>
    </source>
</evidence>